<proteinExistence type="predicted"/>
<sequence length="45" mass="5129">MGTVANAKRLTYPMTPAYLLSRASQIRSFNQVATSCLRWLRADLR</sequence>
<dbReference type="InParanoid" id="Q7UGE7"/>
<name>Q7UGE7_RHOBA</name>
<evidence type="ECO:0000313" key="2">
    <source>
        <dbReference type="Proteomes" id="UP000001025"/>
    </source>
</evidence>
<gene>
    <name evidence="1" type="ordered locus">RB5266</name>
</gene>
<reference evidence="1 2" key="1">
    <citation type="journal article" date="2003" name="Proc. Natl. Acad. Sci. U.S.A.">
        <title>Complete genome sequence of the marine planctomycete Pirellula sp. strain 1.</title>
        <authorList>
            <person name="Gloeckner F.O."/>
            <person name="Kube M."/>
            <person name="Bauer M."/>
            <person name="Teeling H."/>
            <person name="Lombardot T."/>
            <person name="Ludwig W."/>
            <person name="Gade D."/>
            <person name="Beck A."/>
            <person name="Borzym K."/>
            <person name="Heitmann K."/>
            <person name="Rabus R."/>
            <person name="Schlesner H."/>
            <person name="Amann R."/>
            <person name="Reinhardt R."/>
        </authorList>
    </citation>
    <scope>NUCLEOTIDE SEQUENCE [LARGE SCALE GENOMIC DNA]</scope>
    <source>
        <strain evidence="2">DSM 10527 / NCIMB 13988 / SH1</strain>
    </source>
</reference>
<dbReference type="EnsemblBacteria" id="CAD78382">
    <property type="protein sequence ID" value="CAD78382"/>
    <property type="gene ID" value="RB5266"/>
</dbReference>
<protein>
    <submittedName>
        <fullName evidence="1">Uncharacterized protein</fullName>
    </submittedName>
</protein>
<accession>Q7UGE7</accession>
<dbReference type="KEGG" id="rba:RB5266"/>
<dbReference type="EMBL" id="BX294141">
    <property type="protein sequence ID" value="CAD78382.1"/>
    <property type="molecule type" value="Genomic_DNA"/>
</dbReference>
<dbReference type="Proteomes" id="UP000001025">
    <property type="component" value="Chromosome"/>
</dbReference>
<dbReference type="AlphaFoldDB" id="Q7UGE7"/>
<evidence type="ECO:0000313" key="1">
    <source>
        <dbReference type="EMBL" id="CAD78382.1"/>
    </source>
</evidence>
<organism evidence="1 2">
    <name type="scientific">Rhodopirellula baltica (strain DSM 10527 / NCIMB 13988 / SH1)</name>
    <dbReference type="NCBI Taxonomy" id="243090"/>
    <lineage>
        <taxon>Bacteria</taxon>
        <taxon>Pseudomonadati</taxon>
        <taxon>Planctomycetota</taxon>
        <taxon>Planctomycetia</taxon>
        <taxon>Pirellulales</taxon>
        <taxon>Pirellulaceae</taxon>
        <taxon>Rhodopirellula</taxon>
    </lineage>
</organism>
<dbReference type="HOGENOM" id="CLU_3204497_0_0_0"/>
<keyword evidence="2" id="KW-1185">Reference proteome</keyword>
<dbReference type="STRING" id="243090.RB5266"/>